<evidence type="ECO:0000313" key="2">
    <source>
        <dbReference type="EMBL" id="CAF0951881.1"/>
    </source>
</evidence>
<feature type="compositionally biased region" description="Polar residues" evidence="1">
    <location>
        <begin position="64"/>
        <end position="100"/>
    </location>
</feature>
<evidence type="ECO:0000313" key="4">
    <source>
        <dbReference type="Proteomes" id="UP000677228"/>
    </source>
</evidence>
<reference evidence="2" key="1">
    <citation type="submission" date="2021-02" db="EMBL/GenBank/DDBJ databases">
        <authorList>
            <person name="Nowell W R."/>
        </authorList>
    </citation>
    <scope>NUCLEOTIDE SEQUENCE</scope>
</reference>
<dbReference type="AlphaFoldDB" id="A0A8S2DKW2"/>
<feature type="compositionally biased region" description="Basic residues" evidence="1">
    <location>
        <begin position="331"/>
        <end position="380"/>
    </location>
</feature>
<feature type="compositionally biased region" description="Basic and acidic residues" evidence="1">
    <location>
        <begin position="51"/>
        <end position="63"/>
    </location>
</feature>
<feature type="region of interest" description="Disordered" evidence="1">
    <location>
        <begin position="480"/>
        <end position="507"/>
    </location>
</feature>
<feature type="compositionally biased region" description="Basic and acidic residues" evidence="1">
    <location>
        <begin position="21"/>
        <end position="44"/>
    </location>
</feature>
<sequence>MLSEDRISASLASERGSTKGSSKDVKPIDRQSSIDEEEIPRYDEANEGSTTDDRLGDKSRQQRDQQFTTTSQQRFPSRSKTDYSFSPPNIRATGTKNPAKSNGRTNASSASTATSQSGTSSSTPSPGTNRGINANRNTGGRVARQQQNTYGKRLTSPQNTTQLPITISSSRGRTTPYLVDENRPRTTRAIQSIFERVDRNGHASYLGKGTWPQFESCLRECLSRDHQYSGITSLLQRHDISGSDIKRKGYVSLLDDYSYEKVVPYNSHRSLYTHHDYPTRSAAALNLEEIQGINKALSKSGISLLPHYQHHYDHHGHYHGHHPEHHYGHHLEHHHGHHPEHHHGHHPEHHHGHHLEHHHGHHPEHHHGHHLEHHHGHHSGHHYDDQHHHSSHGPCPAYCYGPNYAPPRHRIIGEIVTSCRIVNEEPYGSHSPSHTDRVNAVQHVWNALQHRQPFGTQVMGAPAQHHDYGAVRSVASHLFGGSHPSSPSHAPSHALPPPMFNVQTPFR</sequence>
<dbReference type="EMBL" id="CAJNOK010004858">
    <property type="protein sequence ID" value="CAF0951881.1"/>
    <property type="molecule type" value="Genomic_DNA"/>
</dbReference>
<dbReference type="Proteomes" id="UP000682733">
    <property type="component" value="Unassembled WGS sequence"/>
</dbReference>
<organism evidence="2 4">
    <name type="scientific">Didymodactylos carnosus</name>
    <dbReference type="NCBI Taxonomy" id="1234261"/>
    <lineage>
        <taxon>Eukaryota</taxon>
        <taxon>Metazoa</taxon>
        <taxon>Spiralia</taxon>
        <taxon>Gnathifera</taxon>
        <taxon>Rotifera</taxon>
        <taxon>Eurotatoria</taxon>
        <taxon>Bdelloidea</taxon>
        <taxon>Philodinida</taxon>
        <taxon>Philodinidae</taxon>
        <taxon>Didymodactylos</taxon>
    </lineage>
</organism>
<feature type="compositionally biased region" description="Low complexity" evidence="1">
    <location>
        <begin position="101"/>
        <end position="130"/>
    </location>
</feature>
<dbReference type="Proteomes" id="UP000677228">
    <property type="component" value="Unassembled WGS sequence"/>
</dbReference>
<evidence type="ECO:0000256" key="1">
    <source>
        <dbReference type="SAM" id="MobiDB-lite"/>
    </source>
</evidence>
<feature type="compositionally biased region" description="Polar residues" evidence="1">
    <location>
        <begin position="131"/>
        <end position="159"/>
    </location>
</feature>
<dbReference type="EMBL" id="CAJOBA010004863">
    <property type="protein sequence ID" value="CAF3725926.1"/>
    <property type="molecule type" value="Genomic_DNA"/>
</dbReference>
<feature type="region of interest" description="Disordered" evidence="1">
    <location>
        <begin position="1"/>
        <end position="159"/>
    </location>
</feature>
<protein>
    <submittedName>
        <fullName evidence="2">Uncharacterized protein</fullName>
    </submittedName>
</protein>
<gene>
    <name evidence="2" type="ORF">OVA965_LOCUS12199</name>
    <name evidence="3" type="ORF">TMI583_LOCUS12203</name>
</gene>
<comment type="caution">
    <text evidence="2">The sequence shown here is derived from an EMBL/GenBank/DDBJ whole genome shotgun (WGS) entry which is preliminary data.</text>
</comment>
<evidence type="ECO:0000313" key="3">
    <source>
        <dbReference type="EMBL" id="CAF3725926.1"/>
    </source>
</evidence>
<proteinExistence type="predicted"/>
<accession>A0A8S2DKW2</accession>
<feature type="compositionally biased region" description="Low complexity" evidence="1">
    <location>
        <begin position="480"/>
        <end position="493"/>
    </location>
</feature>
<feature type="region of interest" description="Disordered" evidence="1">
    <location>
        <begin position="316"/>
        <end position="392"/>
    </location>
</feature>
<name>A0A8S2DKW2_9BILA</name>